<feature type="binding site" description="axial binding residue" evidence="4">
    <location>
        <position position="439"/>
    </location>
    <ligand>
        <name>heme</name>
        <dbReference type="ChEBI" id="CHEBI:30413"/>
    </ligand>
    <ligandPart>
        <name>Fe</name>
        <dbReference type="ChEBI" id="CHEBI:18248"/>
    </ligandPart>
</feature>
<proteinExistence type="inferred from homology"/>
<dbReference type="InterPro" id="IPR017972">
    <property type="entry name" value="Cyt_P450_CS"/>
</dbReference>
<evidence type="ECO:0000256" key="2">
    <source>
        <dbReference type="ARBA" id="ARBA00022723"/>
    </source>
</evidence>
<dbReference type="OrthoDB" id="3945418at2759"/>
<dbReference type="GO" id="GO:0005506">
    <property type="term" value="F:iron ion binding"/>
    <property type="evidence" value="ECO:0007669"/>
    <property type="project" value="InterPro"/>
</dbReference>
<evidence type="ECO:0000256" key="5">
    <source>
        <dbReference type="RuleBase" id="RU000461"/>
    </source>
</evidence>
<keyword evidence="6" id="KW-0472">Membrane</keyword>
<feature type="non-terminal residue" evidence="7">
    <location>
        <position position="500"/>
    </location>
</feature>
<gene>
    <name evidence="7" type="ORF">B7463_g2266</name>
</gene>
<comment type="cofactor">
    <cofactor evidence="1 4">
        <name>heme</name>
        <dbReference type="ChEBI" id="CHEBI:30413"/>
    </cofactor>
</comment>
<keyword evidence="8" id="KW-1185">Reference proteome</keyword>
<keyword evidence="2 4" id="KW-0479">Metal-binding</keyword>
<dbReference type="PROSITE" id="PS00086">
    <property type="entry name" value="CYTOCHROME_P450"/>
    <property type="match status" value="1"/>
</dbReference>
<dbReference type="InterPro" id="IPR002401">
    <property type="entry name" value="Cyt_P450_E_grp-I"/>
</dbReference>
<keyword evidence="3 4" id="KW-0408">Iron</keyword>
<dbReference type="SUPFAM" id="SSF48264">
    <property type="entry name" value="Cytochrome P450"/>
    <property type="match status" value="1"/>
</dbReference>
<dbReference type="PANTHER" id="PTHR24305">
    <property type="entry name" value="CYTOCHROME P450"/>
    <property type="match status" value="1"/>
</dbReference>
<feature type="non-terminal residue" evidence="7">
    <location>
        <position position="1"/>
    </location>
</feature>
<name>A0A3E2HLG6_SCYLI</name>
<evidence type="ECO:0000313" key="8">
    <source>
        <dbReference type="Proteomes" id="UP000258309"/>
    </source>
</evidence>
<evidence type="ECO:0000313" key="7">
    <source>
        <dbReference type="EMBL" id="RFU34022.1"/>
    </source>
</evidence>
<dbReference type="EMBL" id="NCSJ02000026">
    <property type="protein sequence ID" value="RFU34022.1"/>
    <property type="molecule type" value="Genomic_DNA"/>
</dbReference>
<dbReference type="AlphaFoldDB" id="A0A3E2HLG6"/>
<reference evidence="7 8" key="1">
    <citation type="submission" date="2018-05" db="EMBL/GenBank/DDBJ databases">
        <title>Draft genome sequence of Scytalidium lignicola DSM 105466, a ubiquitous saprotrophic fungus.</title>
        <authorList>
            <person name="Buettner E."/>
            <person name="Gebauer A.M."/>
            <person name="Hofrichter M."/>
            <person name="Liers C."/>
            <person name="Kellner H."/>
        </authorList>
    </citation>
    <scope>NUCLEOTIDE SEQUENCE [LARGE SCALE GENOMIC DNA]</scope>
    <source>
        <strain evidence="7 8">DSM 105466</strain>
    </source>
</reference>
<evidence type="ECO:0000256" key="1">
    <source>
        <dbReference type="ARBA" id="ARBA00001971"/>
    </source>
</evidence>
<dbReference type="PRINTS" id="PR00463">
    <property type="entry name" value="EP450I"/>
</dbReference>
<evidence type="ECO:0008006" key="9">
    <source>
        <dbReference type="Google" id="ProtNLM"/>
    </source>
</evidence>
<accession>A0A3E2HLG6</accession>
<keyword evidence="6" id="KW-0812">Transmembrane</keyword>
<dbReference type="CDD" id="cd11062">
    <property type="entry name" value="CYP58-like"/>
    <property type="match status" value="1"/>
</dbReference>
<dbReference type="STRING" id="5539.A0A3E2HLG6"/>
<keyword evidence="5" id="KW-0503">Monooxygenase</keyword>
<dbReference type="Gene3D" id="1.10.630.10">
    <property type="entry name" value="Cytochrome P450"/>
    <property type="match status" value="1"/>
</dbReference>
<evidence type="ECO:0000256" key="4">
    <source>
        <dbReference type="PIRSR" id="PIRSR602401-1"/>
    </source>
</evidence>
<organism evidence="7 8">
    <name type="scientific">Scytalidium lignicola</name>
    <name type="common">Hyphomycete</name>
    <dbReference type="NCBI Taxonomy" id="5539"/>
    <lineage>
        <taxon>Eukaryota</taxon>
        <taxon>Fungi</taxon>
        <taxon>Dikarya</taxon>
        <taxon>Ascomycota</taxon>
        <taxon>Pezizomycotina</taxon>
        <taxon>Leotiomycetes</taxon>
        <taxon>Leotiomycetes incertae sedis</taxon>
        <taxon>Scytalidium</taxon>
    </lineage>
</organism>
<comment type="similarity">
    <text evidence="5">Belongs to the cytochrome P450 family.</text>
</comment>
<dbReference type="InterPro" id="IPR001128">
    <property type="entry name" value="Cyt_P450"/>
</dbReference>
<dbReference type="Proteomes" id="UP000258309">
    <property type="component" value="Unassembled WGS sequence"/>
</dbReference>
<dbReference type="InterPro" id="IPR050121">
    <property type="entry name" value="Cytochrome_P450_monoxygenase"/>
</dbReference>
<dbReference type="GO" id="GO:0020037">
    <property type="term" value="F:heme binding"/>
    <property type="evidence" value="ECO:0007669"/>
    <property type="project" value="InterPro"/>
</dbReference>
<dbReference type="InterPro" id="IPR036396">
    <property type="entry name" value="Cyt_P450_sf"/>
</dbReference>
<feature type="transmembrane region" description="Helical" evidence="6">
    <location>
        <begin position="24"/>
        <end position="48"/>
    </location>
</feature>
<sequence length="500" mass="56845">MAAFIKMGGIVTGTESLYSIPRPILLSTAAIIAILLYGTTVAFYRLYFHPLSRFPGPKLAAVTQWYEAYYELASDGGHFTRHIKQLHEIYGPIVRINPSEIHIDDPDYHKIVYTALQPYDKMKSWENRFNIPNSTFSTCDHHLHKLRRAAINPFFTTRKMQGHGPFMQTLVDKICVRFRKEYAGQDKAVSLNDVYGCLTADMITSLAFGRSYELLQKENWDSPLTKGMEALVYSGPWMTQLPWLVPAMNCIPEKVIKSLSPAFKPVLEFQSEMRAQIKDLLSGRNEGIKSSAHATVFDDILKSKLPPSELTEDRLQNEAVSIIGAGLETTKFALTVASYHILANPPVLERLRQELTRAISEPDKIPQWTELQQLPYLNACVQERTPVSLDTYHMHHNEEVFPDSYTFKPERWLDNPKGPDGQKQLSLYMTAFGKGTRQCLGMTMAIAEMYITLATLFRRFDFTLFETGRKDVDFYHDMTTPQVKPGSLGVRVTVKLVSPS</sequence>
<dbReference type="PANTHER" id="PTHR24305:SF231">
    <property type="entry name" value="P450, PUTATIVE (EUROFUNG)-RELATED"/>
    <property type="match status" value="1"/>
</dbReference>
<evidence type="ECO:0000256" key="3">
    <source>
        <dbReference type="ARBA" id="ARBA00023004"/>
    </source>
</evidence>
<evidence type="ECO:0000256" key="6">
    <source>
        <dbReference type="SAM" id="Phobius"/>
    </source>
</evidence>
<protein>
    <recommendedName>
        <fullName evidence="9">Cytochrome P450</fullName>
    </recommendedName>
</protein>
<dbReference type="Pfam" id="PF00067">
    <property type="entry name" value="p450"/>
    <property type="match status" value="2"/>
</dbReference>
<dbReference type="OMA" id="ISMDNYS"/>
<keyword evidence="4 5" id="KW-0349">Heme</keyword>
<comment type="caution">
    <text evidence="7">The sequence shown here is derived from an EMBL/GenBank/DDBJ whole genome shotgun (WGS) entry which is preliminary data.</text>
</comment>
<keyword evidence="6" id="KW-1133">Transmembrane helix</keyword>
<keyword evidence="5" id="KW-0560">Oxidoreductase</keyword>
<dbReference type="GO" id="GO:0016705">
    <property type="term" value="F:oxidoreductase activity, acting on paired donors, with incorporation or reduction of molecular oxygen"/>
    <property type="evidence" value="ECO:0007669"/>
    <property type="project" value="InterPro"/>
</dbReference>
<dbReference type="GO" id="GO:0004497">
    <property type="term" value="F:monooxygenase activity"/>
    <property type="evidence" value="ECO:0007669"/>
    <property type="project" value="UniProtKB-KW"/>
</dbReference>